<dbReference type="SUPFAM" id="SSF47781">
    <property type="entry name" value="RuvA domain 2-like"/>
    <property type="match status" value="1"/>
</dbReference>
<protein>
    <recommendedName>
        <fullName evidence="3">Helix-hairpin-helix DNA-binding motif class 1 domain-containing protein</fullName>
    </recommendedName>
</protein>
<gene>
    <name evidence="1" type="ORF">BFP71_10450</name>
</gene>
<dbReference type="AlphaFoldDB" id="A0A1E5SLF2"/>
<dbReference type="Proteomes" id="UP000095552">
    <property type="component" value="Unassembled WGS sequence"/>
</dbReference>
<organism evidence="1 2">
    <name type="scientific">Roseivirga misakiensis</name>
    <dbReference type="NCBI Taxonomy" id="1563681"/>
    <lineage>
        <taxon>Bacteria</taxon>
        <taxon>Pseudomonadati</taxon>
        <taxon>Bacteroidota</taxon>
        <taxon>Cytophagia</taxon>
        <taxon>Cytophagales</taxon>
        <taxon>Roseivirgaceae</taxon>
        <taxon>Roseivirga</taxon>
    </lineage>
</organism>
<dbReference type="InterPro" id="IPR010994">
    <property type="entry name" value="RuvA_2-like"/>
</dbReference>
<sequence length="689" mass="79348">MNRFLLIFTVFQIYLIHHGHAQSIDESDLQSIIEARFNTQEESSNSEDLFERLLLIYENPININTATAEEMQGLFMLSARQIASLQNYIQVSGKLLTLFELQFMKGFDEVTINKLLPFITIDFNKDKIDDRSLLRKILTERNNYFLLRFEQGLETKKGFKLIDDETQPAYIGTPLKVYLRYRVAKSGDFSLGFTTEKDAGERFQWRPSDKKFGSDFWSVHFMKENIGRWKRVIIGDYQLQFGQGLLFGAGLNTGKGAAAVSGMKRYHTGIRPYTSVVESGFLRGMAASYKLSDELTLTSFLSYTPLDGNVKIDIDSSDSSVSSILNTGFHRTESELNNKHQLSEAIYGITLDHKPNDFKRIGFIAAASHLSLPVSRADQPYNKFDFSGRYNYNLGLYGNFNWKQFDFFGEAAISKSGGKGIIFGFTTSLSDRVELAMVVRNYQRDFHALKGASLAEGSRNINESGQYTGMKYTWNNQLNITAYYDTFKFPWLRFQVDNPSSGSDYMVRLNYTPKRHILTYLQYRKKKKEVNYTLPDLNQRIVTLGTKQQWLLNLALNHQALRLKSRIQYSNYTIQGERSEGIAFIQDATMKLDGFSISTRVALFDTNGNQNRQYVYERDVLYAFSIPAYSGRGIRNYILLNHKISRRADIWFRVARTTFYDRDTIGTGLDTIEGNKRTDVKFQIRYKIN</sequence>
<name>A0A1E5SLF2_9BACT</name>
<accession>A0A1E5SLF2</accession>
<dbReference type="STRING" id="1563681.BFP71_10450"/>
<keyword evidence="2" id="KW-1185">Reference proteome</keyword>
<reference evidence="1 2" key="1">
    <citation type="submission" date="2016-08" db="EMBL/GenBank/DDBJ databases">
        <title>Draft genome of Fabibacter sp. strain SK-8.</title>
        <authorList>
            <person name="Wong S.-K."/>
            <person name="Hamasaki K."/>
            <person name="Yoshizawa S."/>
        </authorList>
    </citation>
    <scope>NUCLEOTIDE SEQUENCE [LARGE SCALE GENOMIC DNA]</scope>
    <source>
        <strain evidence="1 2">SK-8</strain>
    </source>
</reference>
<dbReference type="RefSeq" id="WP_069835418.1">
    <property type="nucleotide sequence ID" value="NZ_MDGQ01000005.1"/>
</dbReference>
<evidence type="ECO:0000313" key="1">
    <source>
        <dbReference type="EMBL" id="OEJ99955.1"/>
    </source>
</evidence>
<dbReference type="OrthoDB" id="9766750at2"/>
<dbReference type="EMBL" id="MDGQ01000005">
    <property type="protein sequence ID" value="OEJ99955.1"/>
    <property type="molecule type" value="Genomic_DNA"/>
</dbReference>
<evidence type="ECO:0000313" key="2">
    <source>
        <dbReference type="Proteomes" id="UP000095552"/>
    </source>
</evidence>
<proteinExistence type="predicted"/>
<evidence type="ECO:0008006" key="3">
    <source>
        <dbReference type="Google" id="ProtNLM"/>
    </source>
</evidence>
<comment type="caution">
    <text evidence="1">The sequence shown here is derived from an EMBL/GenBank/DDBJ whole genome shotgun (WGS) entry which is preliminary data.</text>
</comment>